<dbReference type="Proteomes" id="UP000061227">
    <property type="component" value="Unassembled WGS sequence"/>
</dbReference>
<sequence length="149" mass="16065">MAKQATLTDKNFLLTAEAQADGQTMVAKEAVELIAQAATEEVAGVFAMQSKVYDHFPKSLTTMSKTKGVTLHQEGDGLVFDIAVVLKYGVVVPKVAFAIQQSVKKNLADLTGLTVTKVNVTIAGLMPEHENETLDPNHLFDHDLAKEPS</sequence>
<dbReference type="PANTHER" id="PTHR34297">
    <property type="entry name" value="HYPOTHETICAL CYTOSOLIC PROTEIN-RELATED"/>
    <property type="match status" value="1"/>
</dbReference>
<evidence type="ECO:0000313" key="2">
    <source>
        <dbReference type="EMBL" id="GAP02390.1"/>
    </source>
</evidence>
<dbReference type="EMBL" id="DF968063">
    <property type="protein sequence ID" value="GAP02390.1"/>
    <property type="molecule type" value="Genomic_DNA"/>
</dbReference>
<protein>
    <submittedName>
        <fullName evidence="2">Alkaline shock protein</fullName>
    </submittedName>
</protein>
<comment type="similarity">
    <text evidence="1">Belongs to the asp23 family.</text>
</comment>
<reference evidence="2 3" key="1">
    <citation type="journal article" date="2015" name="BMC Genomics">
        <title>Comparative genomics of Fructobacillus spp. and Leuconostoc spp. reveals niche-specific evolution of Fructobacillus spp.</title>
        <authorList>
            <person name="Endo A."/>
            <person name="Tanizawa Y."/>
            <person name="Tanaka N."/>
            <person name="Maeno S."/>
            <person name="Kumar H."/>
            <person name="Shiwa Y."/>
            <person name="Okada S."/>
            <person name="Yoshikawa H."/>
            <person name="Dicks L."/>
            <person name="Nakagawa J."/>
            <person name="Arita M."/>
        </authorList>
    </citation>
    <scope>NUCLEOTIDE SEQUENCE [LARGE SCALE GENOMIC DNA]</scope>
    <source>
        <strain evidence="2 3">DSM 15468</strain>
    </source>
</reference>
<dbReference type="OrthoDB" id="9793465at2"/>
<gene>
    <name evidence="2" type="primary">asp2</name>
    <name evidence="2" type="ORF">FPFC_012700</name>
</gene>
<keyword evidence="3" id="KW-1185">Reference proteome</keyword>
<evidence type="ECO:0000313" key="3">
    <source>
        <dbReference type="Proteomes" id="UP000061227"/>
    </source>
</evidence>
<accession>A0A3F3H2I7</accession>
<dbReference type="RefSeq" id="WP_059376096.1">
    <property type="nucleotide sequence ID" value="NZ_DF968063.1"/>
</dbReference>
<name>A0A3F3H2I7_9LACO</name>
<dbReference type="InterPro" id="IPR005531">
    <property type="entry name" value="Asp23"/>
</dbReference>
<proteinExistence type="inferred from homology"/>
<dbReference type="Pfam" id="PF03780">
    <property type="entry name" value="Asp23"/>
    <property type="match status" value="1"/>
</dbReference>
<evidence type="ECO:0000256" key="1">
    <source>
        <dbReference type="ARBA" id="ARBA00005721"/>
    </source>
</evidence>
<dbReference type="STRING" id="220714.SAMN05660469_0342"/>
<organism evidence="2 3">
    <name type="scientific">Fructobacillus pseudoficulneus</name>
    <dbReference type="NCBI Taxonomy" id="220714"/>
    <lineage>
        <taxon>Bacteria</taxon>
        <taxon>Bacillati</taxon>
        <taxon>Bacillota</taxon>
        <taxon>Bacilli</taxon>
        <taxon>Lactobacillales</taxon>
        <taxon>Lactobacillaceae</taxon>
        <taxon>Fructobacillus</taxon>
    </lineage>
</organism>
<dbReference type="PANTHER" id="PTHR34297:SF1">
    <property type="entry name" value="ASP23_GLS24 FAMILY ENVELOPE STRESS RESPONSE PROTEIN"/>
    <property type="match status" value="1"/>
</dbReference>
<dbReference type="AlphaFoldDB" id="A0A3F3H2I7"/>